<dbReference type="Gene3D" id="3.40.50.1820">
    <property type="entry name" value="alpha/beta hydrolase"/>
    <property type="match status" value="2"/>
</dbReference>
<sequence>MSLDDDFERPFEEFEPLQWGALRELCHANKDYFSTHQDENGSKIRASLLAILDHLEKMQPLYKEISKFAPMFDFDEQTPGNGYRSFLLLVDRGIMHSVTVCRQMYCQKDSFLFRKSYYMREVEACSQLLASLYTCLQFLKTLFSWSDQTKDGKLSLFSSNEHSPQELLNQTEIVNQYCFYGRCLGFQFGDNIKNILRTISVCLASFSEIYYSNGTLFGRWTNSLKYVMDPEARARRIIHVSQHADVSFCQSFWFLNETEILCSSVSMVVPLSINQVISIPPEELTLDTLDGGKISIPIPNSHIGRKPIHVRLLSAVRRVGMVGSAGTGGELLGLSESLIIHSHGGGFVSQTSRSHESYLRTWAVKLGVPILSIDYSLAPEAPFPRALEEILYAYAWSLNHASTLLGSTAQKVILIGDSAGANLNLGMTLKCLQMNIRKPDGIFMAYTPILIEFVTSPSRLLSLTDLLLPFGFMMRCLKAYTGSREKSQNGDEVVKSETESFAEVSESDLIALALSPNGDETNDAHKLASLPSDSTLNSVSLADVDGIDHPKQEVKSQEYIQRFLEMYRNSSVCTSAPVLNNYNGTDDGPPNNGKAWSFFGWPIGGDKREVRELDMERAKSPSEEFAFTVPKDPFLSPYLASDDILARFPPVKILTMELDPCLDDCVMFARKLKLLGNLVTLDILSGLPHGFLNLAPISKEAYEGSEVCIKRILELLQL</sequence>
<reference evidence="4 5" key="1">
    <citation type="submission" date="2025-05" db="UniProtKB">
        <authorList>
            <consortium name="RefSeq"/>
        </authorList>
    </citation>
    <scope>IDENTIFICATION</scope>
    <source>
        <tissue evidence="4 5">Whole body</tissue>
    </source>
</reference>
<evidence type="ECO:0000313" key="5">
    <source>
        <dbReference type="RefSeq" id="XP_015180597.1"/>
    </source>
</evidence>
<dbReference type="InterPro" id="IPR029058">
    <property type="entry name" value="AB_hydrolase_fold"/>
</dbReference>
<dbReference type="PANTHER" id="PTHR23025">
    <property type="entry name" value="TRIACYLGLYCEROL LIPASE"/>
    <property type="match status" value="1"/>
</dbReference>
<dbReference type="InterPro" id="IPR013094">
    <property type="entry name" value="AB_hydrolase_3"/>
</dbReference>
<evidence type="ECO:0000313" key="3">
    <source>
        <dbReference type="Proteomes" id="UP000694924"/>
    </source>
</evidence>
<dbReference type="PANTHER" id="PTHR23025:SF3">
    <property type="entry name" value="HORMONE-SENSITIVE LIPASE"/>
    <property type="match status" value="1"/>
</dbReference>
<feature type="domain" description="Alpha/beta hydrolase fold-3" evidence="2">
    <location>
        <begin position="631"/>
        <end position="692"/>
    </location>
</feature>
<feature type="domain" description="Alpha/beta hydrolase fold-3" evidence="2">
    <location>
        <begin position="339"/>
        <end position="485"/>
    </location>
</feature>
<dbReference type="SUPFAM" id="SSF53474">
    <property type="entry name" value="alpha/beta-Hydrolases"/>
    <property type="match status" value="1"/>
</dbReference>
<dbReference type="RefSeq" id="XP_015180598.1">
    <property type="nucleotide sequence ID" value="XM_015325112.1"/>
</dbReference>
<feature type="domain" description="Hormone-sensitive lipase N-terminal" evidence="1">
    <location>
        <begin position="19"/>
        <end position="322"/>
    </location>
</feature>
<gene>
    <name evidence="4 5 6 7" type="primary">LOC107068572</name>
</gene>
<dbReference type="RefSeq" id="XP_015180599.1">
    <property type="nucleotide sequence ID" value="XM_015325113.1"/>
</dbReference>
<evidence type="ECO:0000313" key="7">
    <source>
        <dbReference type="RefSeq" id="XP_015180599.1"/>
    </source>
</evidence>
<evidence type="ECO:0000259" key="1">
    <source>
        <dbReference type="Pfam" id="PF06350"/>
    </source>
</evidence>
<name>A0ABM1IK59_POLDO</name>
<dbReference type="Pfam" id="PF06350">
    <property type="entry name" value="HSL_N"/>
    <property type="match status" value="1"/>
</dbReference>
<protein>
    <submittedName>
        <fullName evidence="4 5">Hormone-sensitive lipase isoform X1</fullName>
    </submittedName>
</protein>
<dbReference type="RefSeq" id="XP_015180597.1">
    <property type="nucleotide sequence ID" value="XM_015325111.1"/>
</dbReference>
<dbReference type="Proteomes" id="UP000694924">
    <property type="component" value="Unplaced"/>
</dbReference>
<evidence type="ECO:0000313" key="6">
    <source>
        <dbReference type="RefSeq" id="XP_015180598.1"/>
    </source>
</evidence>
<accession>A0ABM1IK59</accession>
<dbReference type="RefSeq" id="XP_015180596.1">
    <property type="nucleotide sequence ID" value="XM_015325110.1"/>
</dbReference>
<proteinExistence type="predicted"/>
<dbReference type="GeneID" id="107068572"/>
<evidence type="ECO:0000259" key="2">
    <source>
        <dbReference type="Pfam" id="PF07859"/>
    </source>
</evidence>
<dbReference type="InterPro" id="IPR010468">
    <property type="entry name" value="HSL_N"/>
</dbReference>
<evidence type="ECO:0000313" key="4">
    <source>
        <dbReference type="RefSeq" id="XP_015180596.1"/>
    </source>
</evidence>
<keyword evidence="3" id="KW-1185">Reference proteome</keyword>
<organism evidence="3 4">
    <name type="scientific">Polistes dominula</name>
    <name type="common">European paper wasp</name>
    <name type="synonym">Vespa dominula</name>
    <dbReference type="NCBI Taxonomy" id="743375"/>
    <lineage>
        <taxon>Eukaryota</taxon>
        <taxon>Metazoa</taxon>
        <taxon>Ecdysozoa</taxon>
        <taxon>Arthropoda</taxon>
        <taxon>Hexapoda</taxon>
        <taxon>Insecta</taxon>
        <taxon>Pterygota</taxon>
        <taxon>Neoptera</taxon>
        <taxon>Endopterygota</taxon>
        <taxon>Hymenoptera</taxon>
        <taxon>Apocrita</taxon>
        <taxon>Aculeata</taxon>
        <taxon>Vespoidea</taxon>
        <taxon>Vespidae</taxon>
        <taxon>Polistinae</taxon>
        <taxon>Polistini</taxon>
        <taxon>Polistes</taxon>
    </lineage>
</organism>
<dbReference type="Pfam" id="PF07859">
    <property type="entry name" value="Abhydrolase_3"/>
    <property type="match status" value="2"/>
</dbReference>